<dbReference type="KEGG" id="mng:MNEG_14596"/>
<dbReference type="Proteomes" id="UP000054498">
    <property type="component" value="Unassembled WGS sequence"/>
</dbReference>
<gene>
    <name evidence="1" type="ORF">MNEG_14596</name>
</gene>
<reference evidence="1 2" key="1">
    <citation type="journal article" date="2013" name="BMC Genomics">
        <title>Reconstruction of the lipid metabolism for the microalga Monoraphidium neglectum from its genome sequence reveals characteristics suitable for biofuel production.</title>
        <authorList>
            <person name="Bogen C."/>
            <person name="Al-Dilaimi A."/>
            <person name="Albersmeier A."/>
            <person name="Wichmann J."/>
            <person name="Grundmann M."/>
            <person name="Rupp O."/>
            <person name="Lauersen K.J."/>
            <person name="Blifernez-Klassen O."/>
            <person name="Kalinowski J."/>
            <person name="Goesmann A."/>
            <person name="Mussgnug J.H."/>
            <person name="Kruse O."/>
        </authorList>
    </citation>
    <scope>NUCLEOTIDE SEQUENCE [LARGE SCALE GENOMIC DNA]</scope>
    <source>
        <strain evidence="1 2">SAG 48.87</strain>
    </source>
</reference>
<dbReference type="RefSeq" id="XP_013892386.1">
    <property type="nucleotide sequence ID" value="XM_014036932.1"/>
</dbReference>
<sequence>MQQAAAGAGFGAAAGQLPADAFLDPQPPLARDAHVLSSLLQLQDALLACGRPAPPRVVTTVASITTAELGAGFFGALKQHAAAAAAPGGTAAGGAGAAGALLGGESLDFVAPDEALASLLAQAAQDREYSRVVHALLRGAGGCVLRVLPPAALGAEQGERMSIFELSEAARLRGATLVGIVSADGRCELAPALGARPGGGFTLRAGDGVVVLA</sequence>
<dbReference type="AlphaFoldDB" id="A0A0D2LUS2"/>
<evidence type="ECO:0000313" key="1">
    <source>
        <dbReference type="EMBL" id="KIY93366.1"/>
    </source>
</evidence>
<protein>
    <submittedName>
        <fullName evidence="1">Uncharacterized protein</fullName>
    </submittedName>
</protein>
<organism evidence="1 2">
    <name type="scientific">Monoraphidium neglectum</name>
    <dbReference type="NCBI Taxonomy" id="145388"/>
    <lineage>
        <taxon>Eukaryota</taxon>
        <taxon>Viridiplantae</taxon>
        <taxon>Chlorophyta</taxon>
        <taxon>core chlorophytes</taxon>
        <taxon>Chlorophyceae</taxon>
        <taxon>CS clade</taxon>
        <taxon>Sphaeropleales</taxon>
        <taxon>Selenastraceae</taxon>
        <taxon>Monoraphidium</taxon>
    </lineage>
</organism>
<proteinExistence type="predicted"/>
<dbReference type="EMBL" id="KK104829">
    <property type="protein sequence ID" value="KIY93366.1"/>
    <property type="molecule type" value="Genomic_DNA"/>
</dbReference>
<dbReference type="GeneID" id="25732174"/>
<name>A0A0D2LUS2_9CHLO</name>
<accession>A0A0D2LUS2</accession>
<keyword evidence="2" id="KW-1185">Reference proteome</keyword>
<evidence type="ECO:0000313" key="2">
    <source>
        <dbReference type="Proteomes" id="UP000054498"/>
    </source>
</evidence>